<dbReference type="InterPro" id="IPR029070">
    <property type="entry name" value="Chitinase_insertion_sf"/>
</dbReference>
<sequence>MDVHCILVCLLFIFKGFTSEQLESNNNYSTLRQRRQSSFKCTLPPQLQNGRWLITEADVRPGDQVEVNSILRLECHEGYQLQPNTPLLVCDTNWEAIKIPTCKKKCPPFYSTVTTQLLCKDKDENTVTCDKAIDGTYLTYECAAYYEIPPGGRNVLYCNNGIWDFPKPICQPKCGKKFNKETIALTWGGNDVKDFEYPWVIALYKNEGGRYRNVCGGTLISRRVVITAAHCVTDDYGNAIGRENFQVAAGKYYNAFGDQRDTKAQYRKISQVIVHKGYRGVSQRYIADLALLITQELFKLDPVVQPVCTDNVNNMFLTNYQMGEVAGWGLTENDKPSDRLRVIRIPYKEGGTCARELPASWEQEYNFLDKICAGRQNESIAVCQGDSGSGLVFQNREDNRYYIHGIVSIAPNLYTASCNNRTNALYTSVIFYYAFIKIEMNKNHMEDCKLPEYPKNGKWYLESDAQKKPGDIVTSNAILQFSCNRKYILSTVSPYHDCESSYNPPVCLLLCPKVSLPSGTDIVCRNFNDQPIQCADVADGGSITFTCPSGFVTDRGTASSTRYCRNGVFSSSPPSCILKTLYKPKVRVPVTPTPPTPEPPNTVAIGNDGIKVVCIYASWRAYSGATPDTFEPSLCTHLIYQFVGLHENGEIRIDESLDIKYKGMGLFKMTTDLKKRNKSLKVLLSVGGSGGTNSSLFRELANNNNKTKAFLSSAAKIIQTYQFDGLDIFWFYPEVDDKERYIRLLEKIKNNFKKQRWLLCVTVRPGLEDAGYDPKKMDGIVDWVNLKTYDFYGSWSSSTGNHNSLYFSSKEYNWEKEHSNIAAAAKNWLNAGLSKEKTVLGVAFYGVSFELKASNETGIHAPVIKGSALGELRYYEICSQYDNFTKVWDDETKTPYLYNGTYWIGYNDPIAIWIKGDYVKKNQFGGAVIYSIDGDDNTRLCGGDKFVLLKHLHGGMGHDLTWLNDN</sequence>
<dbReference type="InterPro" id="IPR000436">
    <property type="entry name" value="Sushi_SCR_CCP_dom"/>
</dbReference>
<keyword evidence="8" id="KW-1185">Reference proteome</keyword>
<dbReference type="SMART" id="SM00032">
    <property type="entry name" value="CCP"/>
    <property type="match status" value="4"/>
</dbReference>
<feature type="chain" id="PRO_5045978821" evidence="3">
    <location>
        <begin position="20"/>
        <end position="966"/>
    </location>
</feature>
<dbReference type="Gene3D" id="2.10.70.10">
    <property type="entry name" value="Complement Module, domain 1"/>
    <property type="match status" value="2"/>
</dbReference>
<dbReference type="InterPro" id="IPR001254">
    <property type="entry name" value="Trypsin_dom"/>
</dbReference>
<dbReference type="PROSITE" id="PS50923">
    <property type="entry name" value="SUSHI"/>
    <property type="match status" value="2"/>
</dbReference>
<feature type="domain" description="Sushi" evidence="5">
    <location>
        <begin position="117"/>
        <end position="172"/>
    </location>
</feature>
<dbReference type="EnsemblMetazoa" id="XM_050649559.1">
    <property type="protein sequence ID" value="XP_050505516.1"/>
    <property type="gene ID" value="LOC114338870"/>
</dbReference>
<dbReference type="PROSITE" id="PS50240">
    <property type="entry name" value="TRYPSIN_DOM"/>
    <property type="match status" value="1"/>
</dbReference>
<dbReference type="PROSITE" id="PS51910">
    <property type="entry name" value="GH18_2"/>
    <property type="match status" value="1"/>
</dbReference>
<dbReference type="InterPro" id="IPR001314">
    <property type="entry name" value="Peptidase_S1A"/>
</dbReference>
<evidence type="ECO:0000256" key="3">
    <source>
        <dbReference type="SAM" id="SignalP"/>
    </source>
</evidence>
<dbReference type="Proteomes" id="UP001652700">
    <property type="component" value="Unplaced"/>
</dbReference>
<evidence type="ECO:0000259" key="5">
    <source>
        <dbReference type="PROSITE" id="PS50923"/>
    </source>
</evidence>
<dbReference type="InterPro" id="IPR001223">
    <property type="entry name" value="Glyco_hydro18_cat"/>
</dbReference>
<dbReference type="InterPro" id="IPR043504">
    <property type="entry name" value="Peptidase_S1_PA_chymotrypsin"/>
</dbReference>
<accession>A0ABM5K5P6</accession>
<keyword evidence="1 2" id="KW-1015">Disulfide bond</keyword>
<dbReference type="PROSITE" id="PS00134">
    <property type="entry name" value="TRYPSIN_HIS"/>
    <property type="match status" value="1"/>
</dbReference>
<evidence type="ECO:0000313" key="8">
    <source>
        <dbReference type="Proteomes" id="UP001652700"/>
    </source>
</evidence>
<evidence type="ECO:0000259" key="6">
    <source>
        <dbReference type="PROSITE" id="PS51910"/>
    </source>
</evidence>
<feature type="domain" description="Sushi" evidence="5">
    <location>
        <begin position="39"/>
        <end position="104"/>
    </location>
</feature>
<proteinExistence type="predicted"/>
<dbReference type="InterPro" id="IPR009003">
    <property type="entry name" value="Peptidase_S1_PA"/>
</dbReference>
<dbReference type="Pfam" id="PF00084">
    <property type="entry name" value="Sushi"/>
    <property type="match status" value="1"/>
</dbReference>
<protein>
    <submittedName>
        <fullName evidence="7">Uncharacterized protein</fullName>
    </submittedName>
</protein>
<dbReference type="Gene3D" id="2.40.10.10">
    <property type="entry name" value="Trypsin-like serine proteases"/>
    <property type="match status" value="1"/>
</dbReference>
<evidence type="ECO:0000259" key="4">
    <source>
        <dbReference type="PROSITE" id="PS50240"/>
    </source>
</evidence>
<feature type="domain" description="Peptidase S1" evidence="4">
    <location>
        <begin position="186"/>
        <end position="441"/>
    </location>
</feature>
<dbReference type="InterPro" id="IPR011583">
    <property type="entry name" value="Chitinase_II/V-like_cat"/>
</dbReference>
<dbReference type="SUPFAM" id="SSF51445">
    <property type="entry name" value="(Trans)glycosidases"/>
    <property type="match status" value="1"/>
</dbReference>
<reference evidence="7" key="1">
    <citation type="submission" date="2025-05" db="UniProtKB">
        <authorList>
            <consortium name="EnsemblMetazoa"/>
        </authorList>
    </citation>
    <scope>IDENTIFICATION</scope>
</reference>
<dbReference type="InterPro" id="IPR018114">
    <property type="entry name" value="TRYPSIN_HIS"/>
</dbReference>
<dbReference type="Pfam" id="PF00089">
    <property type="entry name" value="Trypsin"/>
    <property type="match status" value="1"/>
</dbReference>
<dbReference type="InterPro" id="IPR035976">
    <property type="entry name" value="Sushi/SCR/CCP_sf"/>
</dbReference>
<dbReference type="SMART" id="SM00020">
    <property type="entry name" value="Tryp_SPc"/>
    <property type="match status" value="1"/>
</dbReference>
<dbReference type="PANTHER" id="PTHR11177:SF360">
    <property type="entry name" value="CHITINASE 4-RELATED"/>
    <property type="match status" value="1"/>
</dbReference>
<evidence type="ECO:0000256" key="1">
    <source>
        <dbReference type="ARBA" id="ARBA00023157"/>
    </source>
</evidence>
<dbReference type="SUPFAM" id="SSF54556">
    <property type="entry name" value="Chitinase insertion domain"/>
    <property type="match status" value="1"/>
</dbReference>
<dbReference type="CDD" id="cd00033">
    <property type="entry name" value="CCP"/>
    <property type="match status" value="2"/>
</dbReference>
<feature type="domain" description="GH18" evidence="6">
    <location>
        <begin position="610"/>
        <end position="959"/>
    </location>
</feature>
<dbReference type="Gene3D" id="3.20.20.80">
    <property type="entry name" value="Glycosidases"/>
    <property type="match status" value="1"/>
</dbReference>
<evidence type="ECO:0000313" key="7">
    <source>
        <dbReference type="EnsemblMetazoa" id="XP_050505516.1"/>
    </source>
</evidence>
<dbReference type="Pfam" id="PF00704">
    <property type="entry name" value="Glyco_hydro_18"/>
    <property type="match status" value="1"/>
</dbReference>
<dbReference type="GeneID" id="114338870"/>
<dbReference type="PANTHER" id="PTHR11177">
    <property type="entry name" value="CHITINASE"/>
    <property type="match status" value="1"/>
</dbReference>
<evidence type="ECO:0000256" key="2">
    <source>
        <dbReference type="PROSITE-ProRule" id="PRU00302"/>
    </source>
</evidence>
<dbReference type="InterPro" id="IPR017853">
    <property type="entry name" value="GH"/>
</dbReference>
<comment type="caution">
    <text evidence="2">Lacks conserved residue(s) required for the propagation of feature annotation.</text>
</comment>
<feature type="disulfide bond" evidence="2">
    <location>
        <begin position="75"/>
        <end position="102"/>
    </location>
</feature>
<feature type="signal peptide" evidence="3">
    <location>
        <begin position="1"/>
        <end position="19"/>
    </location>
</feature>
<name>A0ABM5K5P6_DIAVI</name>
<dbReference type="CDD" id="cd00190">
    <property type="entry name" value="Tryp_SPc"/>
    <property type="match status" value="1"/>
</dbReference>
<keyword evidence="2" id="KW-0768">Sushi</keyword>
<dbReference type="Gene3D" id="3.10.50.10">
    <property type="match status" value="1"/>
</dbReference>
<dbReference type="SUPFAM" id="SSF57535">
    <property type="entry name" value="Complement control module/SCR domain"/>
    <property type="match status" value="2"/>
</dbReference>
<organism evidence="7 8">
    <name type="scientific">Diabrotica virgifera virgifera</name>
    <name type="common">western corn rootworm</name>
    <dbReference type="NCBI Taxonomy" id="50390"/>
    <lineage>
        <taxon>Eukaryota</taxon>
        <taxon>Metazoa</taxon>
        <taxon>Ecdysozoa</taxon>
        <taxon>Arthropoda</taxon>
        <taxon>Hexapoda</taxon>
        <taxon>Insecta</taxon>
        <taxon>Pterygota</taxon>
        <taxon>Neoptera</taxon>
        <taxon>Endopterygota</taxon>
        <taxon>Coleoptera</taxon>
        <taxon>Polyphaga</taxon>
        <taxon>Cucujiformia</taxon>
        <taxon>Chrysomeloidea</taxon>
        <taxon>Chrysomelidae</taxon>
        <taxon>Galerucinae</taxon>
        <taxon>Diabroticina</taxon>
        <taxon>Diabroticites</taxon>
        <taxon>Diabrotica</taxon>
    </lineage>
</organism>
<dbReference type="SMART" id="SM00636">
    <property type="entry name" value="Glyco_18"/>
    <property type="match status" value="1"/>
</dbReference>
<keyword evidence="3" id="KW-0732">Signal</keyword>
<dbReference type="RefSeq" id="XP_050505516.1">
    <property type="nucleotide sequence ID" value="XM_050649559.1"/>
</dbReference>
<dbReference type="SUPFAM" id="SSF50494">
    <property type="entry name" value="Trypsin-like serine proteases"/>
    <property type="match status" value="1"/>
</dbReference>
<dbReference type="PRINTS" id="PR00722">
    <property type="entry name" value="CHYMOTRYPSIN"/>
</dbReference>
<dbReference type="InterPro" id="IPR050314">
    <property type="entry name" value="Glycosyl_Hydrlase_18"/>
</dbReference>